<protein>
    <submittedName>
        <fullName evidence="8">Transglycosylase associated protein</fullName>
    </submittedName>
</protein>
<name>A0A5C6D587_9BACT</name>
<feature type="transmembrane region" description="Helical" evidence="7">
    <location>
        <begin position="6"/>
        <end position="24"/>
    </location>
</feature>
<keyword evidence="6 7" id="KW-0472">Membrane</keyword>
<reference evidence="8 9" key="1">
    <citation type="submission" date="2019-02" db="EMBL/GenBank/DDBJ databases">
        <title>Deep-cultivation of Planctomycetes and their phenomic and genomic characterization uncovers novel biology.</title>
        <authorList>
            <person name="Wiegand S."/>
            <person name="Jogler M."/>
            <person name="Boedeker C."/>
            <person name="Pinto D."/>
            <person name="Vollmers J."/>
            <person name="Rivas-Marin E."/>
            <person name="Kohn T."/>
            <person name="Peeters S.H."/>
            <person name="Heuer A."/>
            <person name="Rast P."/>
            <person name="Oberbeckmann S."/>
            <person name="Bunk B."/>
            <person name="Jeske O."/>
            <person name="Meyerdierks A."/>
            <person name="Storesund J.E."/>
            <person name="Kallscheuer N."/>
            <person name="Luecker S."/>
            <person name="Lage O.M."/>
            <person name="Pohl T."/>
            <person name="Merkel B.J."/>
            <person name="Hornburger P."/>
            <person name="Mueller R.-W."/>
            <person name="Bruemmer F."/>
            <person name="Labrenz M."/>
            <person name="Spormann A.M."/>
            <person name="Op Den Camp H."/>
            <person name="Overmann J."/>
            <person name="Amann R."/>
            <person name="Jetten M.S.M."/>
            <person name="Mascher T."/>
            <person name="Medema M.H."/>
            <person name="Devos D.P."/>
            <person name="Kaster A.-K."/>
            <person name="Ovreas L."/>
            <person name="Rohde M."/>
            <person name="Galperin M.Y."/>
            <person name="Jogler C."/>
        </authorList>
    </citation>
    <scope>NUCLEOTIDE SEQUENCE [LARGE SCALE GENOMIC DNA]</scope>
    <source>
        <strain evidence="8 9">Poly41</strain>
    </source>
</reference>
<dbReference type="AlphaFoldDB" id="A0A5C6D587"/>
<accession>A0A5C6D587</accession>
<proteinExistence type="inferred from homology"/>
<dbReference type="Pfam" id="PF04226">
    <property type="entry name" value="Transgly_assoc"/>
    <property type="match status" value="1"/>
</dbReference>
<sequence>MNITGLVVALLIGAVAGFLAGKIVRGSGFGLVGDIIVGILGALVFGALFGSFNLLHSAILNEIAGGTIGAVILLFVIRLFKKAA</sequence>
<evidence type="ECO:0000256" key="5">
    <source>
        <dbReference type="ARBA" id="ARBA00022989"/>
    </source>
</evidence>
<dbReference type="InterPro" id="IPR007341">
    <property type="entry name" value="Transgly_assoc"/>
</dbReference>
<feature type="transmembrane region" description="Helical" evidence="7">
    <location>
        <begin position="31"/>
        <end position="52"/>
    </location>
</feature>
<dbReference type="GO" id="GO:0005886">
    <property type="term" value="C:plasma membrane"/>
    <property type="evidence" value="ECO:0007669"/>
    <property type="project" value="UniProtKB-SubCell"/>
</dbReference>
<keyword evidence="5 7" id="KW-1133">Transmembrane helix</keyword>
<evidence type="ECO:0000256" key="3">
    <source>
        <dbReference type="ARBA" id="ARBA00022475"/>
    </source>
</evidence>
<evidence type="ECO:0000256" key="7">
    <source>
        <dbReference type="SAM" id="Phobius"/>
    </source>
</evidence>
<evidence type="ECO:0000256" key="6">
    <source>
        <dbReference type="ARBA" id="ARBA00023136"/>
    </source>
</evidence>
<dbReference type="PANTHER" id="PTHR33884">
    <property type="entry name" value="UPF0410 PROTEIN YMGE"/>
    <property type="match status" value="1"/>
</dbReference>
<dbReference type="OrthoDB" id="165457at2"/>
<dbReference type="EMBL" id="SJPV01000014">
    <property type="protein sequence ID" value="TWU31958.1"/>
    <property type="molecule type" value="Genomic_DNA"/>
</dbReference>
<keyword evidence="9" id="KW-1185">Reference proteome</keyword>
<evidence type="ECO:0000313" key="9">
    <source>
        <dbReference type="Proteomes" id="UP000319143"/>
    </source>
</evidence>
<gene>
    <name evidence="8" type="ORF">Poly41_58460</name>
</gene>
<evidence type="ECO:0000313" key="8">
    <source>
        <dbReference type="EMBL" id="TWU31958.1"/>
    </source>
</evidence>
<dbReference type="Proteomes" id="UP000319143">
    <property type="component" value="Unassembled WGS sequence"/>
</dbReference>
<comment type="caution">
    <text evidence="8">The sequence shown here is derived from an EMBL/GenBank/DDBJ whole genome shotgun (WGS) entry which is preliminary data.</text>
</comment>
<dbReference type="PANTHER" id="PTHR33884:SF3">
    <property type="entry name" value="UPF0410 PROTEIN YMGE"/>
    <property type="match status" value="1"/>
</dbReference>
<organism evidence="8 9">
    <name type="scientific">Novipirellula artificiosorum</name>
    <dbReference type="NCBI Taxonomy" id="2528016"/>
    <lineage>
        <taxon>Bacteria</taxon>
        <taxon>Pseudomonadati</taxon>
        <taxon>Planctomycetota</taxon>
        <taxon>Planctomycetia</taxon>
        <taxon>Pirellulales</taxon>
        <taxon>Pirellulaceae</taxon>
        <taxon>Novipirellula</taxon>
    </lineage>
</organism>
<comment type="similarity">
    <text evidence="2">Belongs to the UPF0410 family.</text>
</comment>
<dbReference type="RefSeq" id="WP_146530604.1">
    <property type="nucleotide sequence ID" value="NZ_SJPV01000014.1"/>
</dbReference>
<evidence type="ECO:0000256" key="2">
    <source>
        <dbReference type="ARBA" id="ARBA00011006"/>
    </source>
</evidence>
<evidence type="ECO:0000256" key="4">
    <source>
        <dbReference type="ARBA" id="ARBA00022692"/>
    </source>
</evidence>
<keyword evidence="4 7" id="KW-0812">Transmembrane</keyword>
<feature type="transmembrane region" description="Helical" evidence="7">
    <location>
        <begin position="58"/>
        <end position="80"/>
    </location>
</feature>
<comment type="subcellular location">
    <subcellularLocation>
        <location evidence="1">Cell membrane</location>
        <topology evidence="1">Multi-pass membrane protein</topology>
    </subcellularLocation>
</comment>
<evidence type="ECO:0000256" key="1">
    <source>
        <dbReference type="ARBA" id="ARBA00004651"/>
    </source>
</evidence>
<keyword evidence="3" id="KW-1003">Cell membrane</keyword>